<feature type="compositionally biased region" description="Polar residues" evidence="1">
    <location>
        <begin position="1842"/>
        <end position="1862"/>
    </location>
</feature>
<feature type="region of interest" description="Disordered" evidence="1">
    <location>
        <begin position="2220"/>
        <end position="2242"/>
    </location>
</feature>
<organism evidence="2 3">
    <name type="scientific">Streptomyces carminius</name>
    <dbReference type="NCBI Taxonomy" id="2665496"/>
    <lineage>
        <taxon>Bacteria</taxon>
        <taxon>Bacillati</taxon>
        <taxon>Actinomycetota</taxon>
        <taxon>Actinomycetes</taxon>
        <taxon>Kitasatosporales</taxon>
        <taxon>Streptomycetaceae</taxon>
        <taxon>Streptomyces</taxon>
    </lineage>
</organism>
<feature type="region of interest" description="Disordered" evidence="1">
    <location>
        <begin position="327"/>
        <end position="350"/>
    </location>
</feature>
<feature type="region of interest" description="Disordered" evidence="1">
    <location>
        <begin position="1805"/>
        <end position="1900"/>
    </location>
</feature>
<protein>
    <recommendedName>
        <fullName evidence="4">Lonely Cys domain-containing protein</fullName>
    </recommendedName>
</protein>
<dbReference type="EMBL" id="PGGW01000042">
    <property type="protein sequence ID" value="PJE97368.1"/>
    <property type="molecule type" value="Genomic_DNA"/>
</dbReference>
<gene>
    <name evidence="2" type="ORF">CUT44_12905</name>
</gene>
<comment type="caution">
    <text evidence="2">The sequence shown here is derived from an EMBL/GenBank/DDBJ whole genome shotgun (WGS) entry which is preliminary data.</text>
</comment>
<dbReference type="Proteomes" id="UP000230407">
    <property type="component" value="Unassembled WGS sequence"/>
</dbReference>
<sequence length="2242" mass="244188">MAFDRFGDAREVSWAEVESSAWFAELHPAHRERLRGVEDYTPIADAVEETRNTVAAAVDGGAGPEDVTLLADLYRLRRNVTAYDPVLLSSLERGVEAVLGAGRARLVRGSVTGFGRHVPYTDLVVPHPGPWARDRGPSGLAYSLEYVLGHHSTAHILLDNEVSAAENSQSVQLLAGIEEVNRRYRDVPGYVPLRAYASSPVTQSRGDRYGRVHDYTELGGVRLRIRHQPPYRLVTVTRGHSLPAAGSTAAAPTTVTTSSSYSTAYPAYPTASASSSTTTASAYPSYSATSTYPMYSTYSTGSRNSGRSGGTAYPAYSTGGSSRGPVFPGANAAWNSPDPQGTAPAEPLPPRHPRFAEYYTTEDWAQRGEHYERNIGKVLAADPETMKAARAVIARLHTALEDVHGTDSADRAFVPDPMVDANDHLEHLMDPSDGATLDELMVAIANAAWRNPLDGAVTLSKLWAAHPHLNPRGVPLAPGNGSRYTDEEIEKYRARGLVMTDGPADEVEWLLRVHQALDPENSPPLWFLDALSGWLLDHPDPRRRRSLVEIYQASHQAGVRDEGMPRDMAVLDGADVYGLVDSLIEPRKRLSGLPKFARPSLTERDLALPHRAMYAERMAKWLTPEVTGDGWAMVSVVELADLKKPSGRYGYLVPSPDPDVQVPGETTRDSRRRAGRSSALRHPYPDLLKNNVSEELLPSLYLSEADYRLLDEAFSGVTVNMGSLRRTLREVVDEAFAADGNGLWFSMPLLLRRDDAFRALLREALAVPEDAPDRGAWLERLRGRLNARAQELAGELAAELPEHREMAIEAVSRLPKELATAWWTTLEGDLTGSPVPGQKIAVGALRQVTTVRERVLRDAGRLARRGRGRPVVWQVAKSAAHDRTLFADAPFTQRLVYAEPTEFTVRSVKVVRHRGKNGEVYEYLRVKLEESPSALPREAWQHEVIFRRLSHPRTGQLVSYSAHNTWEMAWPLRATILDRPFYQRQSRDNENGVVEDTFVDAQPVPWNGRPLVINTHSTGRHIDGGDRYGRRRYTPAEHGLFIKRLLDSRHPGEKFALLLAECRIASRHRDVEPAAQTVTDNSGQEIVYGGGTTVSLIPRSNSQGGFASLALTAGPNDPPATQVKFEPFRPKPLTAHDTDAAAAARSATRDLPGYADGFTYLYATAEWDTAALRFESALGRAMAANRHLVDAARRAVERFHQFFLDINGDDADAAARQFFPSAGPEGPSPLERMERLLDPGSGATLPELMQALYATARDRLNGFTDIPVAPSDKKARTLRERGVPTTHEVLVPVIRLLLDYDGLDGVGDAELRELTAALMGWLLPDNRYRLFDILQQAKRAGVSATPTERALSQADGAQLYRWALDNLPLGQTPGYLESDLRLPHHQVYAERHQDLAELMRSAEPGQVPAARQSPHPAYDIALGLLAGPDGRLLDERFTGVDPRTGRTLLAGELRTLVDRALDGRGSHPYLLLRDARFRALVDAVENARSRGEDDRTHREDIHRRARELAGDILREIPAHLNMAMNALELLPPVNGPVWVVLRQPTAAETDSSSELGAVTLPPFAEVHLSERSAMDALSEEIGTPRPGDVLVEVEHSTARDISSVLPAHSQPRARYLHGADLDVIPGGVRGGTERLTAVETGPTSAPRPLPFTDLPTTPTATDTDWYADVVLREVRVDDHVLKASVSPQNWQRFESAYSGVLGMRSYLQRAVDPETKKPTSHPLPMPSTNGPTLFFVARGVAGGFEMTLSGDRTRTDDGGFLAHLAKDAAQEGFTQIVVLANPLDNPGGPVPSQAGARTLPAVHASGLPVHDHSGQYVITPPVTAPPPRGPAPARLHLLPNADGQSTAFTVTHPPQQRSDSSGTGQGPQDPVFPGVDAAWNSPGSGSRRSGSGGSGSGRRRTPVLVAFDRFGDAREVSWAEVESSAWFAELHPAHRERLRGVEDYTPIADAVEETRNTVAAAVDGGAGPEDVTLLADLYRLRRNVTAYDPVLLSSLERGVEAVLGAGRARLVRGSVTGFGRHVPYTDLVVPHPGPWARDRGPSGLAYSLEYVLGHHSTAHILLDNEVSAAENSQSVQLLAGIEEVNRRYRDVPGYVPLRAYASSPVTQSRGDRYGRVHDYTELGGVRLRIRHQPPYRLVTVTRGHSLPAAGSTAAAPTTVTTSSSYSTAYPAYPTASASSSTTTASAYPSYSATSTYPMYSTYSTGSRNSGRSGGTAYPAYSTGGSSRGPVFPGANAAWNSPD</sequence>
<reference evidence="2 3" key="1">
    <citation type="submission" date="2017-11" db="EMBL/GenBank/DDBJ databases">
        <title>Streptomyces carmine sp. nov., a novel actinomycete isolated from Sophora alopecuroides in Xinjiang, China.</title>
        <authorList>
            <person name="Wang Y."/>
            <person name="Luo X."/>
            <person name="Wan C."/>
            <person name="Zhang L."/>
        </authorList>
    </citation>
    <scope>NUCLEOTIDE SEQUENCE [LARGE SCALE GENOMIC DNA]</scope>
    <source>
        <strain evidence="2 3">TRM SA0054</strain>
    </source>
</reference>
<feature type="region of interest" description="Disordered" evidence="1">
    <location>
        <begin position="1638"/>
        <end position="1657"/>
    </location>
</feature>
<evidence type="ECO:0008006" key="4">
    <source>
        <dbReference type="Google" id="ProtNLM"/>
    </source>
</evidence>
<feature type="non-terminal residue" evidence="2">
    <location>
        <position position="2242"/>
    </location>
</feature>
<evidence type="ECO:0000313" key="2">
    <source>
        <dbReference type="EMBL" id="PJE97368.1"/>
    </source>
</evidence>
<name>A0A2M8LZI0_9ACTN</name>
<accession>A0A2M8LZI0</accession>
<proteinExistence type="predicted"/>
<evidence type="ECO:0000313" key="3">
    <source>
        <dbReference type="Proteomes" id="UP000230407"/>
    </source>
</evidence>
<keyword evidence="3" id="KW-1185">Reference proteome</keyword>
<evidence type="ECO:0000256" key="1">
    <source>
        <dbReference type="SAM" id="MobiDB-lite"/>
    </source>
</evidence>
<feature type="region of interest" description="Disordered" evidence="1">
    <location>
        <begin position="654"/>
        <end position="677"/>
    </location>
</feature>